<protein>
    <submittedName>
        <fullName evidence="2">(diamondback moth) hypothetical protein</fullName>
    </submittedName>
</protein>
<feature type="compositionally biased region" description="Basic residues" evidence="1">
    <location>
        <begin position="1"/>
        <end position="13"/>
    </location>
</feature>
<evidence type="ECO:0000313" key="3">
    <source>
        <dbReference type="Proteomes" id="UP000653454"/>
    </source>
</evidence>
<evidence type="ECO:0000256" key="1">
    <source>
        <dbReference type="SAM" id="MobiDB-lite"/>
    </source>
</evidence>
<evidence type="ECO:0000313" key="2">
    <source>
        <dbReference type="EMBL" id="CAG9119371.1"/>
    </source>
</evidence>
<comment type="caution">
    <text evidence="2">The sequence shown here is derived from an EMBL/GenBank/DDBJ whole genome shotgun (WGS) entry which is preliminary data.</text>
</comment>
<dbReference type="AlphaFoldDB" id="A0A8S4EX23"/>
<gene>
    <name evidence="2" type="ORF">PLXY2_LOCUS6712</name>
</gene>
<dbReference type="Proteomes" id="UP000653454">
    <property type="component" value="Unassembled WGS sequence"/>
</dbReference>
<proteinExistence type="predicted"/>
<sequence length="82" mass="9275">MWCHVRRQWRHSHAPGGAVQHERGPRKPKLHSMGPLALPPPHSQHKPHPLKLSPPSPYTQISPPFNFQNNVDSGVPSSHLYN</sequence>
<organism evidence="2 3">
    <name type="scientific">Plutella xylostella</name>
    <name type="common">Diamondback moth</name>
    <name type="synonym">Plutella maculipennis</name>
    <dbReference type="NCBI Taxonomy" id="51655"/>
    <lineage>
        <taxon>Eukaryota</taxon>
        <taxon>Metazoa</taxon>
        <taxon>Ecdysozoa</taxon>
        <taxon>Arthropoda</taxon>
        <taxon>Hexapoda</taxon>
        <taxon>Insecta</taxon>
        <taxon>Pterygota</taxon>
        <taxon>Neoptera</taxon>
        <taxon>Endopterygota</taxon>
        <taxon>Lepidoptera</taxon>
        <taxon>Glossata</taxon>
        <taxon>Ditrysia</taxon>
        <taxon>Yponomeutoidea</taxon>
        <taxon>Plutellidae</taxon>
        <taxon>Plutella</taxon>
    </lineage>
</organism>
<feature type="region of interest" description="Disordered" evidence="1">
    <location>
        <begin position="1"/>
        <end position="82"/>
    </location>
</feature>
<reference evidence="2" key="1">
    <citation type="submission" date="2020-11" db="EMBL/GenBank/DDBJ databases">
        <authorList>
            <person name="Whiteford S."/>
        </authorList>
    </citation>
    <scope>NUCLEOTIDE SEQUENCE</scope>
</reference>
<dbReference type="EMBL" id="CAJHNJ030000022">
    <property type="protein sequence ID" value="CAG9119371.1"/>
    <property type="molecule type" value="Genomic_DNA"/>
</dbReference>
<accession>A0A8S4EX23</accession>
<feature type="compositionally biased region" description="Polar residues" evidence="1">
    <location>
        <begin position="58"/>
        <end position="82"/>
    </location>
</feature>
<keyword evidence="3" id="KW-1185">Reference proteome</keyword>
<name>A0A8S4EX23_PLUXY</name>